<keyword evidence="1" id="KW-0812">Transmembrane</keyword>
<dbReference type="Pfam" id="PF13672">
    <property type="entry name" value="PP2C_2"/>
    <property type="match status" value="1"/>
</dbReference>
<gene>
    <name evidence="3" type="ORF">UFOPK2975_01274</name>
</gene>
<organism evidence="3">
    <name type="scientific">freshwater metagenome</name>
    <dbReference type="NCBI Taxonomy" id="449393"/>
    <lineage>
        <taxon>unclassified sequences</taxon>
        <taxon>metagenomes</taxon>
        <taxon>ecological metagenomes</taxon>
    </lineage>
</organism>
<dbReference type="EMBL" id="CAFAAG010000131">
    <property type="protein sequence ID" value="CAB4801391.1"/>
    <property type="molecule type" value="Genomic_DNA"/>
</dbReference>
<evidence type="ECO:0000259" key="2">
    <source>
        <dbReference type="PROSITE" id="PS51746"/>
    </source>
</evidence>
<dbReference type="PANTHER" id="PTHR47992">
    <property type="entry name" value="PROTEIN PHOSPHATASE"/>
    <property type="match status" value="1"/>
</dbReference>
<feature type="domain" description="PPM-type phosphatase" evidence="2">
    <location>
        <begin position="5"/>
        <end position="242"/>
    </location>
</feature>
<accession>A0A6J6XVI8</accession>
<dbReference type="Gene3D" id="3.60.40.10">
    <property type="entry name" value="PPM-type phosphatase domain"/>
    <property type="match status" value="1"/>
</dbReference>
<dbReference type="SUPFAM" id="SSF81606">
    <property type="entry name" value="PP2C-like"/>
    <property type="match status" value="1"/>
</dbReference>
<dbReference type="SMART" id="SM00331">
    <property type="entry name" value="PP2C_SIG"/>
    <property type="match status" value="1"/>
</dbReference>
<proteinExistence type="predicted"/>
<dbReference type="InterPro" id="IPR001932">
    <property type="entry name" value="PPM-type_phosphatase-like_dom"/>
</dbReference>
<protein>
    <submittedName>
        <fullName evidence="3">Unannotated protein</fullName>
    </submittedName>
</protein>
<dbReference type="GO" id="GO:0004722">
    <property type="term" value="F:protein serine/threonine phosphatase activity"/>
    <property type="evidence" value="ECO:0007669"/>
    <property type="project" value="InterPro"/>
</dbReference>
<name>A0A6J6XVI8_9ZZZZ</name>
<dbReference type="PROSITE" id="PS51746">
    <property type="entry name" value="PPM_2"/>
    <property type="match status" value="1"/>
</dbReference>
<dbReference type="NCBIfam" id="NF033484">
    <property type="entry name" value="Stp1_PP2C_phos"/>
    <property type="match status" value="1"/>
</dbReference>
<dbReference type="SMART" id="SM00332">
    <property type="entry name" value="PP2Cc"/>
    <property type="match status" value="1"/>
</dbReference>
<reference evidence="3" key="1">
    <citation type="submission" date="2020-05" db="EMBL/GenBank/DDBJ databases">
        <authorList>
            <person name="Chiriac C."/>
            <person name="Salcher M."/>
            <person name="Ghai R."/>
            <person name="Kavagutti S V."/>
        </authorList>
    </citation>
    <scope>NUCLEOTIDE SEQUENCE</scope>
</reference>
<evidence type="ECO:0000313" key="3">
    <source>
        <dbReference type="EMBL" id="CAB4801391.1"/>
    </source>
</evidence>
<dbReference type="CDD" id="cd00143">
    <property type="entry name" value="PP2Cc"/>
    <property type="match status" value="1"/>
</dbReference>
<feature type="transmembrane region" description="Helical" evidence="1">
    <location>
        <begin position="273"/>
        <end position="290"/>
    </location>
</feature>
<sequence>MLTLAIGAATDTGNLRGQNEDAHIAEQNLFAVADGMGGHNAGEVASAMAIEHLRGVALNGVTSAEEFAQVVRELNGAIYASATSTTDQRGMGTTLTAAALLTSTSDTDQPSQIVIANVGDSRTYLLRSGELRQMSVDHSYVQELVTEGLLTVGEARTHPRRNIVTRALGIDEQVSVDTWTIPMFDGDRFMLCSDGLVDEVPLDEITEMMREHSAPQHIAERLVTAAKRHGGRDNITVIVVDVNINAAAPEVVAVPDIAPVIASKSTTSIKKRILALVVVVVVCIGGFVALRHQRSGYFVAFTNSSSSATIAIYKGQPGGLLWIKPTVVEVSTTKRNGMRSEFQREIDRVQQFDSVDKARSYLKIFDAVLKAQG</sequence>
<keyword evidence="1" id="KW-0472">Membrane</keyword>
<keyword evidence="1" id="KW-1133">Transmembrane helix</keyword>
<evidence type="ECO:0000256" key="1">
    <source>
        <dbReference type="SAM" id="Phobius"/>
    </source>
</evidence>
<dbReference type="InterPro" id="IPR015655">
    <property type="entry name" value="PP2C"/>
</dbReference>
<dbReference type="AlphaFoldDB" id="A0A6J6XVI8"/>
<dbReference type="InterPro" id="IPR036457">
    <property type="entry name" value="PPM-type-like_dom_sf"/>
</dbReference>